<evidence type="ECO:0008006" key="5">
    <source>
        <dbReference type="Google" id="ProtNLM"/>
    </source>
</evidence>
<proteinExistence type="predicted"/>
<evidence type="ECO:0000313" key="3">
    <source>
        <dbReference type="EMBL" id="CCD18852.1"/>
    </source>
</evidence>
<name>F9WMT8_TRYVY</name>
<dbReference type="AlphaFoldDB" id="F9WMT8"/>
<protein>
    <recommendedName>
        <fullName evidence="5">Variant surface glycoprotein (VSG)</fullName>
    </recommendedName>
</protein>
<feature type="region of interest" description="Disordered" evidence="1">
    <location>
        <begin position="349"/>
        <end position="413"/>
    </location>
</feature>
<dbReference type="Proteomes" id="UP000009027">
    <property type="component" value="Unassembled WGS sequence"/>
</dbReference>
<sequence length="435" mass="45840">MLGITVMLVLAVRLFSLSEAASADKGALKVAEAKKICDASGALKVVARHAAEVRKTTCGQAVDLVLSSDDHAAATQAIALAAHTASEAARENATPETLSAAKFLAGLATAARHAARARATADTVEVLAEQLATRMDSMLEVFEKYTHSTGGGRNYPHCLGSGTNGDNAKKIDSEATLRGCRRGDKWEEAIEAGNAVTGSTPGQKLGKALADLEAWKTAKDDVFAAGGGAVHCTLTRAASSGDAIANVGYPTTGGITWSGLFTISGSTPKIKFEGDNGNAANANFTHLQQLVTQLDAEKDKACTACSLDTRAFGNTNTGRTICGGAGTTTHETAAQEITKLHDAIQKRLQESRRANDQTTQTEKEKQTTTRNSQHLPEEGTKLSAREREEGAQKRDTTASATSTQDTSRRRAPIGTAACLHLVVAWTHSQRERNKR</sequence>
<accession>F9WMT8</accession>
<evidence type="ECO:0000256" key="1">
    <source>
        <dbReference type="SAM" id="MobiDB-lite"/>
    </source>
</evidence>
<keyword evidence="2" id="KW-0732">Signal</keyword>
<feature type="compositionally biased region" description="Basic and acidic residues" evidence="1">
    <location>
        <begin position="375"/>
        <end position="396"/>
    </location>
</feature>
<evidence type="ECO:0000313" key="4">
    <source>
        <dbReference type="Proteomes" id="UP000009027"/>
    </source>
</evidence>
<feature type="signal peptide" evidence="2">
    <location>
        <begin position="1"/>
        <end position="23"/>
    </location>
</feature>
<keyword evidence="4" id="KW-1185">Reference proteome</keyword>
<dbReference type="SUPFAM" id="SSF58087">
    <property type="entry name" value="Variant surface glycoprotein (N-terminal domain)"/>
    <property type="match status" value="1"/>
</dbReference>
<feature type="compositionally biased region" description="Basic and acidic residues" evidence="1">
    <location>
        <begin position="349"/>
        <end position="367"/>
    </location>
</feature>
<dbReference type="EMBL" id="CAEX01002031">
    <property type="protein sequence ID" value="CCD18852.1"/>
    <property type="molecule type" value="Genomic_DNA"/>
</dbReference>
<evidence type="ECO:0000256" key="2">
    <source>
        <dbReference type="SAM" id="SignalP"/>
    </source>
</evidence>
<organism evidence="3 4">
    <name type="scientific">Trypanosoma vivax (strain Y486)</name>
    <dbReference type="NCBI Taxonomy" id="1055687"/>
    <lineage>
        <taxon>Eukaryota</taxon>
        <taxon>Discoba</taxon>
        <taxon>Euglenozoa</taxon>
        <taxon>Kinetoplastea</taxon>
        <taxon>Metakinetoplastina</taxon>
        <taxon>Trypanosomatida</taxon>
        <taxon>Trypanosomatidae</taxon>
        <taxon>Trypanosoma</taxon>
        <taxon>Duttonella</taxon>
    </lineage>
</organism>
<reference evidence="3 4" key="1">
    <citation type="journal article" date="2012" name="Proc. Natl. Acad. Sci. U.S.A.">
        <title>Antigenic diversity is generated by distinct evolutionary mechanisms in African trypanosome species.</title>
        <authorList>
            <person name="Jackson A.P."/>
            <person name="Berry A."/>
            <person name="Aslett M."/>
            <person name="Allison H.C."/>
            <person name="Burton P."/>
            <person name="Vavrova-Anderson J."/>
            <person name="Brown R."/>
            <person name="Browne H."/>
            <person name="Corton N."/>
            <person name="Hauser H."/>
            <person name="Gamble J."/>
            <person name="Gilderthorp R."/>
            <person name="Marcello L."/>
            <person name="McQuillan J."/>
            <person name="Otto T.D."/>
            <person name="Quail M.A."/>
            <person name="Sanders M.J."/>
            <person name="van Tonder A."/>
            <person name="Ginger M.L."/>
            <person name="Field M.C."/>
            <person name="Barry J.D."/>
            <person name="Hertz-Fowler C."/>
            <person name="Berriman M."/>
        </authorList>
    </citation>
    <scope>NUCLEOTIDE SEQUENCE</scope>
    <source>
        <strain evidence="3 4">Y486</strain>
    </source>
</reference>
<gene>
    <name evidence="3" type="ORF">TvY486_0001380</name>
</gene>
<feature type="chain" id="PRO_5003390654" description="Variant surface glycoprotein (VSG)" evidence="2">
    <location>
        <begin position="24"/>
        <end position="435"/>
    </location>
</feature>
<dbReference type="VEuPathDB" id="TriTrypDB:TvY486_0001380"/>